<evidence type="ECO:0000313" key="2">
    <source>
        <dbReference type="Proteomes" id="UP001269375"/>
    </source>
</evidence>
<evidence type="ECO:0000313" key="1">
    <source>
        <dbReference type="EMBL" id="MDR5895066.1"/>
    </source>
</evidence>
<proteinExistence type="predicted"/>
<dbReference type="EMBL" id="JARWAO010000001">
    <property type="protein sequence ID" value="MDR5895066.1"/>
    <property type="molecule type" value="Genomic_DNA"/>
</dbReference>
<comment type="caution">
    <text evidence="1">The sequence shown here is derived from an EMBL/GenBank/DDBJ whole genome shotgun (WGS) entry which is preliminary data.</text>
</comment>
<accession>A0ABU1GSS1</accession>
<protein>
    <recommendedName>
        <fullName evidence="3">DUF2513 domain-containing protein</fullName>
    </recommendedName>
</protein>
<name>A0ABU1GSS1_9GAMM</name>
<reference evidence="1 2" key="1">
    <citation type="submission" date="2023-04" db="EMBL/GenBank/DDBJ databases">
        <title>A long-awaited taxogenomic arrangement of the family Halomonadaceae.</title>
        <authorList>
            <person name="De La Haba R."/>
            <person name="Chuvochina M."/>
            <person name="Wittouck S."/>
            <person name="Arahal D.R."/>
            <person name="Sanchez-Porro C."/>
            <person name="Hugenholtz P."/>
            <person name="Ventosa A."/>
        </authorList>
    </citation>
    <scope>NUCLEOTIDE SEQUENCE [LARGE SCALE GENOMIC DNA]</scope>
    <source>
        <strain evidence="1 2">DSM 22428</strain>
    </source>
</reference>
<keyword evidence="2" id="KW-1185">Reference proteome</keyword>
<evidence type="ECO:0008006" key="3">
    <source>
        <dbReference type="Google" id="ProtNLM"/>
    </source>
</evidence>
<dbReference type="RefSeq" id="WP_251592310.1">
    <property type="nucleotide sequence ID" value="NZ_JAMLJI010000002.1"/>
</dbReference>
<sequence>MNDTVNKAHALLEHRSDLAPLEALIVTALDDGVGRDTGRLARAFELEHALVYRSALELERKAWVVSTARSGRSPGLALALTDVARTSMGSF</sequence>
<gene>
    <name evidence="1" type="ORF">QC825_03110</name>
</gene>
<dbReference type="Proteomes" id="UP001269375">
    <property type="component" value="Unassembled WGS sequence"/>
</dbReference>
<organism evidence="1 2">
    <name type="scientific">Larsenimonas suaedae</name>
    <dbReference type="NCBI Taxonomy" id="1851019"/>
    <lineage>
        <taxon>Bacteria</taxon>
        <taxon>Pseudomonadati</taxon>
        <taxon>Pseudomonadota</taxon>
        <taxon>Gammaproteobacteria</taxon>
        <taxon>Oceanospirillales</taxon>
        <taxon>Halomonadaceae</taxon>
        <taxon>Larsenimonas</taxon>
    </lineage>
</organism>